<keyword evidence="2" id="KW-1185">Reference proteome</keyword>
<gene>
    <name evidence="1" type="ORF">FHR72_001836</name>
</gene>
<dbReference type="Gene3D" id="1.10.630.10">
    <property type="entry name" value="Cytochrome P450"/>
    <property type="match status" value="1"/>
</dbReference>
<proteinExistence type="predicted"/>
<dbReference type="GO" id="GO:0020037">
    <property type="term" value="F:heme binding"/>
    <property type="evidence" value="ECO:0007669"/>
    <property type="project" value="InterPro"/>
</dbReference>
<dbReference type="EMBL" id="JACHVU010000003">
    <property type="protein sequence ID" value="MBB2990368.1"/>
    <property type="molecule type" value="Genomic_DNA"/>
</dbReference>
<evidence type="ECO:0000313" key="1">
    <source>
        <dbReference type="EMBL" id="MBB2990368.1"/>
    </source>
</evidence>
<dbReference type="InterPro" id="IPR036396">
    <property type="entry name" value="Cyt_P450_sf"/>
</dbReference>
<dbReference type="AlphaFoldDB" id="A0A839Q202"/>
<accession>A0A839Q202</accession>
<evidence type="ECO:0000313" key="2">
    <source>
        <dbReference type="Proteomes" id="UP000550501"/>
    </source>
</evidence>
<sequence>MELTEGGVAITTPLDTMAVDVLDDVCDRLTAEAFGGSVPPDATRSYPVSAVCSALDVPAHQWPLFARCATDYLDPDAIEQLYWHLDVLIADRCCAPRDDLLSELIALEVDGDGLTVDDLHTIVAVLLAGAELG</sequence>
<dbReference type="RefSeq" id="WP_311736099.1">
    <property type="nucleotide sequence ID" value="NZ_JACHVU010000003.1"/>
</dbReference>
<dbReference type="GO" id="GO:0005506">
    <property type="term" value="F:iron ion binding"/>
    <property type="evidence" value="ECO:0007669"/>
    <property type="project" value="InterPro"/>
</dbReference>
<reference evidence="1 2" key="1">
    <citation type="submission" date="2020-08" db="EMBL/GenBank/DDBJ databases">
        <title>The Agave Microbiome: Exploring the role of microbial communities in plant adaptations to desert environments.</title>
        <authorList>
            <person name="Partida-Martinez L.P."/>
        </authorList>
    </citation>
    <scope>NUCLEOTIDE SEQUENCE [LARGE SCALE GENOMIC DNA]</scope>
    <source>
        <strain evidence="1 2">AT2.18</strain>
    </source>
</reference>
<comment type="caution">
    <text evidence="1">The sequence shown here is derived from an EMBL/GenBank/DDBJ whole genome shotgun (WGS) entry which is preliminary data.</text>
</comment>
<dbReference type="GO" id="GO:0016705">
    <property type="term" value="F:oxidoreductase activity, acting on paired donors, with incorporation or reduction of molecular oxygen"/>
    <property type="evidence" value="ECO:0007669"/>
    <property type="project" value="InterPro"/>
</dbReference>
<name>A0A839Q202_MYCIR</name>
<dbReference type="Proteomes" id="UP000550501">
    <property type="component" value="Unassembled WGS sequence"/>
</dbReference>
<organism evidence="1 2">
    <name type="scientific">Mycolicibacterium iranicum</name>
    <name type="common">Mycobacterium iranicum</name>
    <dbReference type="NCBI Taxonomy" id="912594"/>
    <lineage>
        <taxon>Bacteria</taxon>
        <taxon>Bacillati</taxon>
        <taxon>Actinomycetota</taxon>
        <taxon>Actinomycetes</taxon>
        <taxon>Mycobacteriales</taxon>
        <taxon>Mycobacteriaceae</taxon>
        <taxon>Mycolicibacterium</taxon>
    </lineage>
</organism>
<dbReference type="GO" id="GO:0004497">
    <property type="term" value="F:monooxygenase activity"/>
    <property type="evidence" value="ECO:0007669"/>
    <property type="project" value="InterPro"/>
</dbReference>
<dbReference type="SUPFAM" id="SSF48264">
    <property type="entry name" value="Cytochrome P450"/>
    <property type="match status" value="1"/>
</dbReference>
<protein>
    <submittedName>
        <fullName evidence="1">Cytochrome P450</fullName>
    </submittedName>
</protein>